<reference evidence="3" key="1">
    <citation type="submission" date="2016-10" db="EMBL/GenBank/DDBJ databases">
        <authorList>
            <person name="Varghese N."/>
            <person name="Submissions S."/>
        </authorList>
    </citation>
    <scope>NUCLEOTIDE SEQUENCE [LARGE SCALE GENOMIC DNA]</scope>
    <source>
        <strain evidence="3">DSM 45789</strain>
    </source>
</reference>
<feature type="domain" description="N-acetyltransferase" evidence="1">
    <location>
        <begin position="1"/>
        <end position="134"/>
    </location>
</feature>
<dbReference type="OrthoDB" id="9775804at2"/>
<dbReference type="SUPFAM" id="SSF55729">
    <property type="entry name" value="Acyl-CoA N-acyltransferases (Nat)"/>
    <property type="match status" value="1"/>
</dbReference>
<dbReference type="Gene3D" id="3.40.630.30">
    <property type="match status" value="1"/>
</dbReference>
<evidence type="ECO:0000259" key="1">
    <source>
        <dbReference type="PROSITE" id="PS51186"/>
    </source>
</evidence>
<dbReference type="Pfam" id="PF13508">
    <property type="entry name" value="Acetyltransf_7"/>
    <property type="match status" value="1"/>
</dbReference>
<dbReference type="InterPro" id="IPR016181">
    <property type="entry name" value="Acyl_CoA_acyltransferase"/>
</dbReference>
<protein>
    <submittedName>
        <fullName evidence="2">Acetyltransferase (GNAT) domain-containing protein</fullName>
    </submittedName>
</protein>
<dbReference type="Proteomes" id="UP000198660">
    <property type="component" value="Unassembled WGS sequence"/>
</dbReference>
<proteinExistence type="predicted"/>
<dbReference type="EMBL" id="FPAA01000001">
    <property type="protein sequence ID" value="SFS32718.1"/>
    <property type="molecule type" value="Genomic_DNA"/>
</dbReference>
<dbReference type="PANTHER" id="PTHR43233:SF1">
    <property type="entry name" value="FAMILY N-ACETYLTRANSFERASE, PUTATIVE (AFU_ORTHOLOGUE AFUA_6G03350)-RELATED"/>
    <property type="match status" value="1"/>
</dbReference>
<name>A0A1I6NXZ2_9BACL</name>
<accession>A0A1I6NXZ2</accession>
<dbReference type="RefSeq" id="WP_091832539.1">
    <property type="nucleotide sequence ID" value="NZ_FPAA01000001.1"/>
</dbReference>
<evidence type="ECO:0000313" key="2">
    <source>
        <dbReference type="EMBL" id="SFS32718.1"/>
    </source>
</evidence>
<evidence type="ECO:0000313" key="3">
    <source>
        <dbReference type="Proteomes" id="UP000198660"/>
    </source>
</evidence>
<keyword evidence="2" id="KW-0808">Transferase</keyword>
<dbReference type="PROSITE" id="PS51186">
    <property type="entry name" value="GNAT"/>
    <property type="match status" value="1"/>
</dbReference>
<dbReference type="GO" id="GO:0016747">
    <property type="term" value="F:acyltransferase activity, transferring groups other than amino-acyl groups"/>
    <property type="evidence" value="ECO:0007669"/>
    <property type="project" value="InterPro"/>
</dbReference>
<dbReference type="PANTHER" id="PTHR43233">
    <property type="entry name" value="FAMILY N-ACETYLTRANSFERASE, PUTATIVE (AFU_ORTHOLOGUE AFUA_6G03350)-RELATED"/>
    <property type="match status" value="1"/>
</dbReference>
<keyword evidence="3" id="KW-1185">Reference proteome</keyword>
<dbReference type="AlphaFoldDB" id="A0A1I6NXZ2"/>
<gene>
    <name evidence="2" type="ORF">SAMN05444972_101220</name>
</gene>
<dbReference type="InterPro" id="IPR053144">
    <property type="entry name" value="Acetyltransferase_Butenolide"/>
</dbReference>
<organism evidence="2 3">
    <name type="scientific">Marininema halotolerans</name>
    <dbReference type="NCBI Taxonomy" id="1155944"/>
    <lineage>
        <taxon>Bacteria</taxon>
        <taxon>Bacillati</taxon>
        <taxon>Bacillota</taxon>
        <taxon>Bacilli</taxon>
        <taxon>Bacillales</taxon>
        <taxon>Thermoactinomycetaceae</taxon>
        <taxon>Marininema</taxon>
    </lineage>
</organism>
<dbReference type="CDD" id="cd04301">
    <property type="entry name" value="NAT_SF"/>
    <property type="match status" value="1"/>
</dbReference>
<sequence>MGTWEIRQEVPPVEGYLHLRKIAGLSEKEAEAAEIGLVNSLFAVCAYSDDQLIGMARIVGDGGLNFEVVDVAVNPDCQGRGIGYALMSEVMAYLDQHAPKSAYVSLIGDLPGQSLYRKFGFRDTAPSIGMAKKY</sequence>
<dbReference type="InterPro" id="IPR000182">
    <property type="entry name" value="GNAT_dom"/>
</dbReference>